<sequence length="61" mass="7046">MSHYVMRKSWNTHRFKTYSDPWHHDTFNVSSDCTDKQALLANSGGPQQTSVRTIRCVLVCC</sequence>
<proteinExistence type="predicted"/>
<evidence type="ECO:0000313" key="1">
    <source>
        <dbReference type="EMBL" id="JAH30988.1"/>
    </source>
</evidence>
<organism evidence="1">
    <name type="scientific">Anguilla anguilla</name>
    <name type="common">European freshwater eel</name>
    <name type="synonym">Muraena anguilla</name>
    <dbReference type="NCBI Taxonomy" id="7936"/>
    <lineage>
        <taxon>Eukaryota</taxon>
        <taxon>Metazoa</taxon>
        <taxon>Chordata</taxon>
        <taxon>Craniata</taxon>
        <taxon>Vertebrata</taxon>
        <taxon>Euteleostomi</taxon>
        <taxon>Actinopterygii</taxon>
        <taxon>Neopterygii</taxon>
        <taxon>Teleostei</taxon>
        <taxon>Anguilliformes</taxon>
        <taxon>Anguillidae</taxon>
        <taxon>Anguilla</taxon>
    </lineage>
</organism>
<protein>
    <submittedName>
        <fullName evidence="1">Uncharacterized protein</fullName>
    </submittedName>
</protein>
<dbReference type="EMBL" id="GBXM01077589">
    <property type="protein sequence ID" value="JAH30988.1"/>
    <property type="molecule type" value="Transcribed_RNA"/>
</dbReference>
<reference evidence="1" key="2">
    <citation type="journal article" date="2015" name="Fish Shellfish Immunol.">
        <title>Early steps in the European eel (Anguilla anguilla)-Vibrio vulnificus interaction in the gills: Role of the RtxA13 toxin.</title>
        <authorList>
            <person name="Callol A."/>
            <person name="Pajuelo D."/>
            <person name="Ebbesson L."/>
            <person name="Teles M."/>
            <person name="MacKenzie S."/>
            <person name="Amaro C."/>
        </authorList>
    </citation>
    <scope>NUCLEOTIDE SEQUENCE</scope>
</reference>
<accession>A0A0E9RRP3</accession>
<name>A0A0E9RRP3_ANGAN</name>
<reference evidence="1" key="1">
    <citation type="submission" date="2014-11" db="EMBL/GenBank/DDBJ databases">
        <authorList>
            <person name="Amaro Gonzalez C."/>
        </authorList>
    </citation>
    <scope>NUCLEOTIDE SEQUENCE</scope>
</reference>
<dbReference type="AlphaFoldDB" id="A0A0E9RRP3"/>